<dbReference type="InterPro" id="IPR001905">
    <property type="entry name" value="Ammonium_transpt"/>
</dbReference>
<feature type="transmembrane region" description="Helical" evidence="9">
    <location>
        <begin position="280"/>
        <end position="298"/>
    </location>
</feature>
<sequence length="476" mass="50948">MSPYPDWLNPGDNAWQLMAATLVGLMSIPGIAILYGGLVQRKWAVNTMLMAFTGFSLVLVVWVLWGFKMGFGEPVKLGPGILRAAIGKPHTILGSNNQEQAVIPLLDGLMPQFRFSETTLAYFQFVFAAITPLLFLGSVIGRMNFKVWLIFVPLWSTLAYSVNAFLIWGGGWWSQMGALDYSGGYVIHLAAGTTGFVAAAVIGPRLARDRERAVPNNLPMAAAGAGILWLGWNGFNGGDPYFSGSDASLAVINTNLATACAVLTWVIWDMFAGPSRRPNFLGAVNGMIAGLVAITPAAGFVNSFGAMVIGLVASTLVWLSWNKLGRTRLFRKVDDTLGVVHTHGVAGLAGGMLVGILADPNIKVYLGTGGAPDSTYGGWLYGHHPKLLLWQAGAAATVIVWDAFVTFVILKVLSLFMSLRMPDEVLETGDIGAHEEEAYPDDTLVSAQTSVLRKAPPVRSHAPVEQDGAEIPAKES</sequence>
<feature type="transmembrane region" description="Helical" evidence="9">
    <location>
        <begin position="304"/>
        <end position="324"/>
    </location>
</feature>
<dbReference type="KEGG" id="nsr:NS506_03990"/>
<dbReference type="NCBIfam" id="TIGR00836">
    <property type="entry name" value="amt"/>
    <property type="match status" value="1"/>
</dbReference>
<dbReference type="RefSeq" id="WP_083414913.1">
    <property type="nucleotide sequence ID" value="NZ_CP017839.1"/>
</dbReference>
<dbReference type="InterPro" id="IPR002229">
    <property type="entry name" value="RhesusRHD"/>
</dbReference>
<accession>A0ABC8AV25</accession>
<dbReference type="AlphaFoldDB" id="A0ABC8AV25"/>
<dbReference type="Gene3D" id="1.10.3430.10">
    <property type="entry name" value="Ammonium transporter AmtB like domains"/>
    <property type="match status" value="1"/>
</dbReference>
<dbReference type="PRINTS" id="PR00342">
    <property type="entry name" value="RHESUSRHD"/>
</dbReference>
<feature type="transmembrane region" description="Helical" evidence="9">
    <location>
        <begin position="336"/>
        <end position="358"/>
    </location>
</feature>
<evidence type="ECO:0000256" key="6">
    <source>
        <dbReference type="ARBA" id="ARBA00023136"/>
    </source>
</evidence>
<protein>
    <recommendedName>
        <fullName evidence="8 9">Ammonium transporter</fullName>
    </recommendedName>
</protein>
<evidence type="ECO:0000256" key="3">
    <source>
        <dbReference type="ARBA" id="ARBA00022448"/>
    </source>
</evidence>
<dbReference type="PROSITE" id="PS01219">
    <property type="entry name" value="AMMONIUM_TRANSP"/>
    <property type="match status" value="1"/>
</dbReference>
<feature type="transmembrane region" description="Helical" evidence="9">
    <location>
        <begin position="247"/>
        <end position="268"/>
    </location>
</feature>
<keyword evidence="7 9" id="KW-0924">Ammonia transport</keyword>
<keyword evidence="6 9" id="KW-0472">Membrane</keyword>
<feature type="transmembrane region" description="Helical" evidence="9">
    <location>
        <begin position="147"/>
        <end position="173"/>
    </location>
</feature>
<evidence type="ECO:0000256" key="8">
    <source>
        <dbReference type="ARBA" id="ARBA00050025"/>
    </source>
</evidence>
<evidence type="ECO:0000259" key="11">
    <source>
        <dbReference type="Pfam" id="PF00909"/>
    </source>
</evidence>
<dbReference type="InterPro" id="IPR024041">
    <property type="entry name" value="NH4_transpt_AmtB-like_dom"/>
</dbReference>
<evidence type="ECO:0000256" key="10">
    <source>
        <dbReference type="SAM" id="MobiDB-lite"/>
    </source>
</evidence>
<feature type="transmembrane region" description="Helical" evidence="9">
    <location>
        <begin position="15"/>
        <end position="36"/>
    </location>
</feature>
<dbReference type="Proteomes" id="UP000180166">
    <property type="component" value="Chromosome"/>
</dbReference>
<evidence type="ECO:0000256" key="4">
    <source>
        <dbReference type="ARBA" id="ARBA00022692"/>
    </source>
</evidence>
<comment type="subcellular location">
    <subcellularLocation>
        <location evidence="9">Cell membrane</location>
        <topology evidence="9">Multi-pass membrane protein</topology>
    </subcellularLocation>
    <subcellularLocation>
        <location evidence="1">Membrane</location>
        <topology evidence="1">Multi-pass membrane protein</topology>
    </subcellularLocation>
</comment>
<feature type="transmembrane region" description="Helical" evidence="9">
    <location>
        <begin position="218"/>
        <end position="235"/>
    </location>
</feature>
<dbReference type="PANTHER" id="PTHR43029">
    <property type="entry name" value="AMMONIUM TRANSPORTER MEP2"/>
    <property type="match status" value="1"/>
</dbReference>
<gene>
    <name evidence="12" type="ORF">NS506_03990</name>
</gene>
<dbReference type="PANTHER" id="PTHR43029:SF10">
    <property type="entry name" value="AMMONIUM TRANSPORTER MEP2"/>
    <property type="match status" value="1"/>
</dbReference>
<dbReference type="GO" id="GO:0072488">
    <property type="term" value="P:ammonium transmembrane transport"/>
    <property type="evidence" value="ECO:0007669"/>
    <property type="project" value="UniProtKB-KW"/>
</dbReference>
<evidence type="ECO:0000256" key="7">
    <source>
        <dbReference type="ARBA" id="ARBA00023177"/>
    </source>
</evidence>
<proteinExistence type="inferred from homology"/>
<dbReference type="EMBL" id="CP017839">
    <property type="protein sequence ID" value="APA98038.1"/>
    <property type="molecule type" value="Genomic_DNA"/>
</dbReference>
<dbReference type="SUPFAM" id="SSF111352">
    <property type="entry name" value="Ammonium transporter"/>
    <property type="match status" value="1"/>
</dbReference>
<name>A0ABC8AV25_9NOCA</name>
<dbReference type="InterPro" id="IPR029020">
    <property type="entry name" value="Ammonium/urea_transptr"/>
</dbReference>
<feature type="transmembrane region" description="Helical" evidence="9">
    <location>
        <begin position="120"/>
        <end position="140"/>
    </location>
</feature>
<evidence type="ECO:0000256" key="1">
    <source>
        <dbReference type="ARBA" id="ARBA00004141"/>
    </source>
</evidence>
<feature type="region of interest" description="Disordered" evidence="10">
    <location>
        <begin position="452"/>
        <end position="476"/>
    </location>
</feature>
<feature type="domain" description="Ammonium transporter AmtB-like" evidence="11">
    <location>
        <begin position="14"/>
        <end position="439"/>
    </location>
</feature>
<keyword evidence="3 9" id="KW-0813">Transport</keyword>
<dbReference type="Pfam" id="PF00909">
    <property type="entry name" value="Ammonium_transp"/>
    <property type="match status" value="1"/>
</dbReference>
<dbReference type="InterPro" id="IPR018047">
    <property type="entry name" value="Ammonium_transpt_CS"/>
</dbReference>
<evidence type="ECO:0000313" key="13">
    <source>
        <dbReference type="Proteomes" id="UP000180166"/>
    </source>
</evidence>
<feature type="transmembrane region" description="Helical" evidence="9">
    <location>
        <begin position="388"/>
        <end position="410"/>
    </location>
</feature>
<dbReference type="GO" id="GO:0005886">
    <property type="term" value="C:plasma membrane"/>
    <property type="evidence" value="ECO:0007669"/>
    <property type="project" value="UniProtKB-SubCell"/>
</dbReference>
<evidence type="ECO:0000256" key="9">
    <source>
        <dbReference type="RuleBase" id="RU362002"/>
    </source>
</evidence>
<feature type="transmembrane region" description="Helical" evidence="9">
    <location>
        <begin position="43"/>
        <end position="65"/>
    </location>
</feature>
<feature type="transmembrane region" description="Helical" evidence="9">
    <location>
        <begin position="185"/>
        <end position="206"/>
    </location>
</feature>
<evidence type="ECO:0000256" key="5">
    <source>
        <dbReference type="ARBA" id="ARBA00022989"/>
    </source>
</evidence>
<keyword evidence="5 9" id="KW-1133">Transmembrane helix</keyword>
<evidence type="ECO:0000313" key="12">
    <source>
        <dbReference type="EMBL" id="APA98038.1"/>
    </source>
</evidence>
<reference evidence="12 13" key="1">
    <citation type="submission" date="2016-10" db="EMBL/GenBank/DDBJ databases">
        <title>Genome sequence of Nocardia seriolae strain EM150506, isolated from Anguila japonica.</title>
        <authorList>
            <person name="Han H.-J."/>
        </authorList>
    </citation>
    <scope>NUCLEOTIDE SEQUENCE [LARGE SCALE GENOMIC DNA]</scope>
    <source>
        <strain evidence="12 13">EM150506</strain>
    </source>
</reference>
<comment type="similarity">
    <text evidence="2 9">Belongs to the ammonia transporter channel (TC 1.A.11.2) family.</text>
</comment>
<organism evidence="12 13">
    <name type="scientific">Nocardia seriolae</name>
    <dbReference type="NCBI Taxonomy" id="37332"/>
    <lineage>
        <taxon>Bacteria</taxon>
        <taxon>Bacillati</taxon>
        <taxon>Actinomycetota</taxon>
        <taxon>Actinomycetes</taxon>
        <taxon>Mycobacteriales</taxon>
        <taxon>Nocardiaceae</taxon>
        <taxon>Nocardia</taxon>
    </lineage>
</organism>
<keyword evidence="4 9" id="KW-0812">Transmembrane</keyword>
<evidence type="ECO:0000256" key="2">
    <source>
        <dbReference type="ARBA" id="ARBA00005887"/>
    </source>
</evidence>